<organism evidence="6 7">
    <name type="scientific">Thermoactinomyces mirandus</name>
    <dbReference type="NCBI Taxonomy" id="2756294"/>
    <lineage>
        <taxon>Bacteria</taxon>
        <taxon>Bacillati</taxon>
        <taxon>Bacillota</taxon>
        <taxon>Bacilli</taxon>
        <taxon>Bacillales</taxon>
        <taxon>Thermoactinomycetaceae</taxon>
        <taxon>Thermoactinomyces</taxon>
    </lineage>
</organism>
<comment type="caution">
    <text evidence="6">The sequence shown here is derived from an EMBL/GenBank/DDBJ whole genome shotgun (WGS) entry which is preliminary data.</text>
</comment>
<dbReference type="EMBL" id="JACEOL010000018">
    <property type="protein sequence ID" value="MBA4601768.1"/>
    <property type="molecule type" value="Genomic_DNA"/>
</dbReference>
<sequence>MRQFHEIEGFIDFTFFQNYFQFYGEVWSYPPRLEPLMRLVREKRWAEARNEFRNLLKFGDGFLKQIDGAFIVVYFERKEKSGFIYRSLLCKYSLYLYQTRRQVFWATRIEKVLKEVRPDLNMVHREKLIRSCFGEALEPSQTYFTDIQKLPAGSMLRILNEKAELVPYDLVHAQSDIARLKWEHVTYLVVETLTKTILKRVQPADRVGVLLSGGIDSAIVLMLLKSCNVPIVSYHWGWLNEKSRYRLSVEKLTKVADVPFAIIEPGELKDLNRDASSFYLPYPSLDYLMLEKTCERSRKDGVNLLASGYFSDYIFGYYGTERFSRQFWSKSLFRRMIERMGMLRPTWADRPEDLPIPLFFTDEAAKQAKRYLRTLKEKSDAEEALGFSLNRDKETLIQLHQLSPHQMNMLFPFVSRELIELAVSLPPDMKVLFRGGQWIEKPLLRWAFFDWLPSDVITYVPRQYEVMSVESRFLMKYKEQVRELLNESSLLAKWGIIHCGRLEQCLQHQRLLMLSTKGLIWAYMTEIWLRSLV</sequence>
<evidence type="ECO:0000313" key="7">
    <source>
        <dbReference type="Proteomes" id="UP000538292"/>
    </source>
</evidence>
<dbReference type="InterPro" id="IPR001962">
    <property type="entry name" value="Asn_synthase"/>
</dbReference>
<gene>
    <name evidence="6" type="ORF">H2C83_05425</name>
</gene>
<dbReference type="InterPro" id="IPR029055">
    <property type="entry name" value="Ntn_hydrolases_N"/>
</dbReference>
<reference evidence="6 7" key="1">
    <citation type="submission" date="2020-07" db="EMBL/GenBank/DDBJ databases">
        <title>Thermoactinomyces phylogeny.</title>
        <authorList>
            <person name="Dunlap C."/>
        </authorList>
    </citation>
    <scope>NUCLEOTIDE SEQUENCE [LARGE SCALE GENOMIC DNA]</scope>
    <source>
        <strain evidence="6 7">AMNI-1</strain>
    </source>
</reference>
<evidence type="ECO:0000256" key="2">
    <source>
        <dbReference type="ARBA" id="ARBA00012737"/>
    </source>
</evidence>
<dbReference type="GO" id="GO:0006529">
    <property type="term" value="P:asparagine biosynthetic process"/>
    <property type="evidence" value="ECO:0007669"/>
    <property type="project" value="UniProtKB-KW"/>
</dbReference>
<dbReference type="Gene3D" id="3.60.20.10">
    <property type="entry name" value="Glutamine Phosphoribosylpyrophosphate, subunit 1, domain 1"/>
    <property type="match status" value="1"/>
</dbReference>
<evidence type="ECO:0000256" key="3">
    <source>
        <dbReference type="ARBA" id="ARBA00022888"/>
    </source>
</evidence>
<evidence type="ECO:0000313" key="6">
    <source>
        <dbReference type="EMBL" id="MBA4601768.1"/>
    </source>
</evidence>
<dbReference type="GO" id="GO:0004066">
    <property type="term" value="F:asparagine synthase (glutamine-hydrolyzing) activity"/>
    <property type="evidence" value="ECO:0007669"/>
    <property type="project" value="UniProtKB-EC"/>
</dbReference>
<name>A0A7W1XR60_9BACL</name>
<evidence type="ECO:0000259" key="5">
    <source>
        <dbReference type="Pfam" id="PF00733"/>
    </source>
</evidence>
<evidence type="ECO:0000256" key="1">
    <source>
        <dbReference type="ARBA" id="ARBA00005187"/>
    </source>
</evidence>
<evidence type="ECO:0000256" key="4">
    <source>
        <dbReference type="ARBA" id="ARBA00048741"/>
    </source>
</evidence>
<dbReference type="PANTHER" id="PTHR43284">
    <property type="entry name" value="ASPARAGINE SYNTHETASE (GLUTAMINE-HYDROLYZING)"/>
    <property type="match status" value="1"/>
</dbReference>
<dbReference type="Gene3D" id="3.40.50.620">
    <property type="entry name" value="HUPs"/>
    <property type="match status" value="1"/>
</dbReference>
<proteinExistence type="predicted"/>
<accession>A0A7W1XR60</accession>
<dbReference type="RefSeq" id="WP_181738604.1">
    <property type="nucleotide sequence ID" value="NZ_JACEOL010000018.1"/>
</dbReference>
<dbReference type="InterPro" id="IPR051786">
    <property type="entry name" value="ASN_synthetase/amidase"/>
</dbReference>
<dbReference type="PANTHER" id="PTHR43284:SF1">
    <property type="entry name" value="ASPARAGINE SYNTHETASE"/>
    <property type="match status" value="1"/>
</dbReference>
<comment type="catalytic activity">
    <reaction evidence="4">
        <text>L-aspartate + L-glutamine + ATP + H2O = L-asparagine + L-glutamate + AMP + diphosphate + H(+)</text>
        <dbReference type="Rhea" id="RHEA:12228"/>
        <dbReference type="ChEBI" id="CHEBI:15377"/>
        <dbReference type="ChEBI" id="CHEBI:15378"/>
        <dbReference type="ChEBI" id="CHEBI:29985"/>
        <dbReference type="ChEBI" id="CHEBI:29991"/>
        <dbReference type="ChEBI" id="CHEBI:30616"/>
        <dbReference type="ChEBI" id="CHEBI:33019"/>
        <dbReference type="ChEBI" id="CHEBI:58048"/>
        <dbReference type="ChEBI" id="CHEBI:58359"/>
        <dbReference type="ChEBI" id="CHEBI:456215"/>
        <dbReference type="EC" id="6.3.5.4"/>
    </reaction>
</comment>
<dbReference type="EC" id="6.3.5.4" evidence="2"/>
<dbReference type="InterPro" id="IPR014729">
    <property type="entry name" value="Rossmann-like_a/b/a_fold"/>
</dbReference>
<dbReference type="Proteomes" id="UP000538292">
    <property type="component" value="Unassembled WGS sequence"/>
</dbReference>
<comment type="pathway">
    <text evidence="1">Amino-acid biosynthesis; L-asparagine biosynthesis; L-asparagine from L-aspartate (L-Gln route): step 1/1.</text>
</comment>
<keyword evidence="3" id="KW-0061">Asparagine biosynthesis</keyword>
<feature type="domain" description="Asparagine synthetase" evidence="5">
    <location>
        <begin position="191"/>
        <end position="530"/>
    </location>
</feature>
<keyword evidence="7" id="KW-1185">Reference proteome</keyword>
<keyword evidence="3" id="KW-0028">Amino-acid biosynthesis</keyword>
<protein>
    <recommendedName>
        <fullName evidence="2">asparagine synthase (glutamine-hydrolyzing)</fullName>
        <ecNumber evidence="2">6.3.5.4</ecNumber>
    </recommendedName>
</protein>
<dbReference type="AlphaFoldDB" id="A0A7W1XR60"/>
<dbReference type="Pfam" id="PF00733">
    <property type="entry name" value="Asn_synthase"/>
    <property type="match status" value="1"/>
</dbReference>
<dbReference type="SUPFAM" id="SSF52402">
    <property type="entry name" value="Adenine nucleotide alpha hydrolases-like"/>
    <property type="match status" value="1"/>
</dbReference>